<gene>
    <name evidence="2" type="ORF">IV64_GL002752</name>
</gene>
<evidence type="ECO:0000256" key="1">
    <source>
        <dbReference type="SAM" id="Phobius"/>
    </source>
</evidence>
<keyword evidence="3" id="KW-1185">Reference proteome</keyword>
<dbReference type="AlphaFoldDB" id="A0A0R2MGW5"/>
<evidence type="ECO:0000313" key="3">
    <source>
        <dbReference type="Proteomes" id="UP000051783"/>
    </source>
</evidence>
<keyword evidence="1" id="KW-0812">Transmembrane</keyword>
<keyword evidence="1" id="KW-0472">Membrane</keyword>
<reference evidence="2 3" key="1">
    <citation type="journal article" date="2015" name="Genome Announc.">
        <title>Expanding the biotechnology potential of lactobacilli through comparative genomics of 213 strains and associated genera.</title>
        <authorList>
            <person name="Sun Z."/>
            <person name="Harris H.M."/>
            <person name="McCann A."/>
            <person name="Guo C."/>
            <person name="Argimon S."/>
            <person name="Zhang W."/>
            <person name="Yang X."/>
            <person name="Jeffery I.B."/>
            <person name="Cooney J.C."/>
            <person name="Kagawa T.F."/>
            <person name="Liu W."/>
            <person name="Song Y."/>
            <person name="Salvetti E."/>
            <person name="Wrobel A."/>
            <person name="Rasinkangas P."/>
            <person name="Parkhill J."/>
            <person name="Rea M.C."/>
            <person name="O'Sullivan O."/>
            <person name="Ritari J."/>
            <person name="Douillard F.P."/>
            <person name="Paul Ross R."/>
            <person name="Yang R."/>
            <person name="Briner A.E."/>
            <person name="Felis G.E."/>
            <person name="de Vos W.M."/>
            <person name="Barrangou R."/>
            <person name="Klaenhammer T.R."/>
            <person name="Caufield P.W."/>
            <person name="Cui Y."/>
            <person name="Zhang H."/>
            <person name="O'Toole P.W."/>
        </authorList>
    </citation>
    <scope>NUCLEOTIDE SEQUENCE [LARGE SCALE GENOMIC DNA]</scope>
    <source>
        <strain evidence="2 3">LMG 26013</strain>
    </source>
</reference>
<dbReference type="Proteomes" id="UP000051783">
    <property type="component" value="Unassembled WGS sequence"/>
</dbReference>
<dbReference type="EMBL" id="JQCL01000057">
    <property type="protein sequence ID" value="KRO11053.1"/>
    <property type="molecule type" value="Genomic_DNA"/>
</dbReference>
<sequence>MRRLQRRYIYANLEKLDNLVFAYGIDQSDFVHGIKRLPANIVSLVGLDDDEHAVNAHTGLNVINDENEIRRYLLQSHSLPVKWLDYDEVGDLDFLTATEIAELLYLGHMDRPIRSPFNYKLRNHYVFLEQRNGGIKVYFYYISSFSHILSAAIVRHTLAAYRGRRMFMRSLSIPRVPEVILKQLVKLMPDGLFLYFDQAMVRQRQLLVPVHTEMANNDIEVFDPARSEDKLHTHNVATLAFNLVSGEWELQVHDQTAFEDHL</sequence>
<name>A0A0R2MGW5_9LACO</name>
<comment type="caution">
    <text evidence="2">The sequence shown here is derived from an EMBL/GenBank/DDBJ whole genome shotgun (WGS) entry which is preliminary data.</text>
</comment>
<dbReference type="RefSeq" id="WP_057706567.1">
    <property type="nucleotide sequence ID" value="NZ_JQCL01000057.1"/>
</dbReference>
<evidence type="ECO:0000313" key="2">
    <source>
        <dbReference type="EMBL" id="KRO11053.1"/>
    </source>
</evidence>
<accession>A0A0R2MGW5</accession>
<keyword evidence="1" id="KW-1133">Transmembrane helix</keyword>
<feature type="transmembrane region" description="Helical" evidence="1">
    <location>
        <begin position="138"/>
        <end position="161"/>
    </location>
</feature>
<dbReference type="PATRIC" id="fig|942150.3.peg.2863"/>
<dbReference type="STRING" id="942150.IV64_GL002752"/>
<proteinExistence type="predicted"/>
<organism evidence="2 3">
    <name type="scientific">Lactiplantibacillus xiangfangensis</name>
    <dbReference type="NCBI Taxonomy" id="942150"/>
    <lineage>
        <taxon>Bacteria</taxon>
        <taxon>Bacillati</taxon>
        <taxon>Bacillota</taxon>
        <taxon>Bacilli</taxon>
        <taxon>Lactobacillales</taxon>
        <taxon>Lactobacillaceae</taxon>
        <taxon>Lactiplantibacillus</taxon>
    </lineage>
</organism>
<protein>
    <submittedName>
        <fullName evidence="2">Uncharacterized protein</fullName>
    </submittedName>
</protein>